<proteinExistence type="predicted"/>
<evidence type="ECO:0000313" key="2">
    <source>
        <dbReference type="EMBL" id="MEB2579552.1"/>
    </source>
</evidence>
<accession>A0ABU5WMA6</accession>
<evidence type="ECO:0000259" key="1">
    <source>
        <dbReference type="Pfam" id="PF20075"/>
    </source>
</evidence>
<gene>
    <name evidence="2" type="ORF">SB593_11360</name>
</gene>
<comment type="caution">
    <text evidence="2">The sequence shown here is derived from an EMBL/GenBank/DDBJ whole genome shotgun (WGS) entry which is preliminary data.</text>
</comment>
<evidence type="ECO:0000313" key="3">
    <source>
        <dbReference type="Proteomes" id="UP001304467"/>
    </source>
</evidence>
<sequence length="180" mass="19552">MPEEARSLVSEADTPWTGLASRVVRAVLARKGVSYAELACALTSVGVKESERSLASRVSRGRIKLGLLLQILSVTRAKMPRLWLEPASFPGTWEDRARAVIEAELSRHPTVTVEELAQRMVRLGADLTERTLASHLLDGTVSLPEFLQCVVALGSSSMERFIDYEDLVAAVEAPPASPLA</sequence>
<dbReference type="RefSeq" id="WP_311766477.1">
    <property type="nucleotide sequence ID" value="NZ_JAWRKY010000014.1"/>
</dbReference>
<dbReference type="InterPro" id="IPR045526">
    <property type="entry name" value="DUF6471"/>
</dbReference>
<keyword evidence="3" id="KW-1185">Reference proteome</keyword>
<dbReference type="Proteomes" id="UP001304467">
    <property type="component" value="Unassembled WGS sequence"/>
</dbReference>
<name>A0ABU5WMA6_9BURK</name>
<feature type="domain" description="DUF6471" evidence="1">
    <location>
        <begin position="16"/>
        <end position="77"/>
    </location>
</feature>
<feature type="domain" description="DUF6471" evidence="1">
    <location>
        <begin position="93"/>
        <end position="157"/>
    </location>
</feature>
<dbReference type="Pfam" id="PF20075">
    <property type="entry name" value="DUF6471"/>
    <property type="match status" value="2"/>
</dbReference>
<reference evidence="2 3" key="1">
    <citation type="journal article" date="2023" name="Front. Microbiol.">
        <title>Genomic analyses of Burkholderia respiratory isolates indicates two evolutionarily distinct B. anthina clades.</title>
        <authorList>
            <person name="Pham A."/>
            <person name="Volmer J.G."/>
            <person name="Chambers D.C."/>
            <person name="Smith D.J."/>
            <person name="Reid D.W."/>
            <person name="Burr L."/>
            <person name="Wells T.J."/>
        </authorList>
    </citation>
    <scope>NUCLEOTIDE SEQUENCE [LARGE SCALE GENOMIC DNA]</scope>
    <source>
        <strain evidence="2 3">BCCIQ07A</strain>
    </source>
</reference>
<protein>
    <submittedName>
        <fullName evidence="2">DUF6471 domain-containing protein</fullName>
    </submittedName>
</protein>
<dbReference type="EMBL" id="JAWRLE010000014">
    <property type="protein sequence ID" value="MEB2579552.1"/>
    <property type="molecule type" value="Genomic_DNA"/>
</dbReference>
<organism evidence="2 3">
    <name type="scientific">Burkholderia anthinoferrum</name>
    <dbReference type="NCBI Taxonomy" id="3090833"/>
    <lineage>
        <taxon>Bacteria</taxon>
        <taxon>Pseudomonadati</taxon>
        <taxon>Pseudomonadota</taxon>
        <taxon>Betaproteobacteria</taxon>
        <taxon>Burkholderiales</taxon>
        <taxon>Burkholderiaceae</taxon>
        <taxon>Burkholderia</taxon>
    </lineage>
</organism>